<protein>
    <submittedName>
        <fullName evidence="3">Uncharacterized protein</fullName>
    </submittedName>
</protein>
<comment type="caution">
    <text evidence="3">The sequence shown here is derived from an EMBL/GenBank/DDBJ whole genome shotgun (WGS) entry which is preliminary data.</text>
</comment>
<evidence type="ECO:0000313" key="4">
    <source>
        <dbReference type="Proteomes" id="UP001291623"/>
    </source>
</evidence>
<dbReference type="AlphaFoldDB" id="A0AAE1V2T6"/>
<name>A0AAE1V2T6_9SOLA</name>
<evidence type="ECO:0000256" key="1">
    <source>
        <dbReference type="SAM" id="MobiDB-lite"/>
    </source>
</evidence>
<proteinExistence type="predicted"/>
<feature type="compositionally biased region" description="Basic and acidic residues" evidence="1">
    <location>
        <begin position="1"/>
        <end position="17"/>
    </location>
</feature>
<evidence type="ECO:0000256" key="2">
    <source>
        <dbReference type="SAM" id="Phobius"/>
    </source>
</evidence>
<organism evidence="3 4">
    <name type="scientific">Anisodus tanguticus</name>
    <dbReference type="NCBI Taxonomy" id="243964"/>
    <lineage>
        <taxon>Eukaryota</taxon>
        <taxon>Viridiplantae</taxon>
        <taxon>Streptophyta</taxon>
        <taxon>Embryophyta</taxon>
        <taxon>Tracheophyta</taxon>
        <taxon>Spermatophyta</taxon>
        <taxon>Magnoliopsida</taxon>
        <taxon>eudicotyledons</taxon>
        <taxon>Gunneridae</taxon>
        <taxon>Pentapetalae</taxon>
        <taxon>asterids</taxon>
        <taxon>lamiids</taxon>
        <taxon>Solanales</taxon>
        <taxon>Solanaceae</taxon>
        <taxon>Solanoideae</taxon>
        <taxon>Hyoscyameae</taxon>
        <taxon>Anisodus</taxon>
    </lineage>
</organism>
<keyword evidence="2" id="KW-1133">Transmembrane helix</keyword>
<feature type="transmembrane region" description="Helical" evidence="2">
    <location>
        <begin position="44"/>
        <end position="62"/>
    </location>
</feature>
<accession>A0AAE1V2T6</accession>
<keyword evidence="4" id="KW-1185">Reference proteome</keyword>
<dbReference type="EMBL" id="JAVYJV010000015">
    <property type="protein sequence ID" value="KAK4353137.1"/>
    <property type="molecule type" value="Genomic_DNA"/>
</dbReference>
<feature type="region of interest" description="Disordered" evidence="1">
    <location>
        <begin position="1"/>
        <end position="26"/>
    </location>
</feature>
<keyword evidence="2" id="KW-0812">Transmembrane</keyword>
<sequence length="81" mass="9339">MEVDRATEEEVESRAREDDDDEVQSDVAPDLEDYEALVGLRKYLSLYLCFSILYALGILHKISVELELPLLFNFICIRDIA</sequence>
<reference evidence="3" key="1">
    <citation type="submission" date="2023-12" db="EMBL/GenBank/DDBJ databases">
        <title>Genome assembly of Anisodus tanguticus.</title>
        <authorList>
            <person name="Wang Y.-J."/>
        </authorList>
    </citation>
    <scope>NUCLEOTIDE SEQUENCE</scope>
    <source>
        <strain evidence="3">KB-2021</strain>
        <tissue evidence="3">Leaf</tissue>
    </source>
</reference>
<keyword evidence="2" id="KW-0472">Membrane</keyword>
<dbReference type="Proteomes" id="UP001291623">
    <property type="component" value="Unassembled WGS sequence"/>
</dbReference>
<gene>
    <name evidence="3" type="ORF">RND71_028655</name>
</gene>
<evidence type="ECO:0000313" key="3">
    <source>
        <dbReference type="EMBL" id="KAK4353137.1"/>
    </source>
</evidence>